<dbReference type="InterPro" id="IPR024119">
    <property type="entry name" value="TF_DEAF-1"/>
</dbReference>
<dbReference type="InParanoid" id="A0A2H3DIL6"/>
<dbReference type="Pfam" id="PF01753">
    <property type="entry name" value="zf-MYND"/>
    <property type="match status" value="1"/>
</dbReference>
<dbReference type="AlphaFoldDB" id="A0A2H3DIL6"/>
<keyword evidence="2 8" id="KW-0863">Zinc-finger</keyword>
<dbReference type="EMBL" id="KZ293655">
    <property type="protein sequence ID" value="PBK93940.1"/>
    <property type="molecule type" value="Genomic_DNA"/>
</dbReference>
<evidence type="ECO:0000256" key="3">
    <source>
        <dbReference type="ARBA" id="ARBA00022833"/>
    </source>
</evidence>
<accession>A0A2H3DIL6</accession>
<evidence type="ECO:0000256" key="5">
    <source>
        <dbReference type="ARBA" id="ARBA00023125"/>
    </source>
</evidence>
<proteinExistence type="predicted"/>
<evidence type="ECO:0000313" key="10">
    <source>
        <dbReference type="EMBL" id="PBK93940.1"/>
    </source>
</evidence>
<sequence length="1159" mass="130727">MAQAVLWPKKTFFYPIGNTSPISLTQDLPPDIPADILLLGCGDPRNILHTLHSDLRCGTSLRRLDITCCDIESAILARNILLYTLLVDARVDNDETWNIFYHFYLDDASIQRLWDQCSRLVKASQSLESWQNSPYSSFIRMCTAHTLQALHNQWALYLNTKSMSEGERARMKKKFRCETEAIAQRKDFVGPCWSAGPFWANFQDVATEHFKSYWYTGMMTSETRSPSLPHLNPTFVYSLMGDTFNVHYATNPIRAFHLAACYPSVTSGSSGTGPPTLESVIRAAKSQFFQWSQAFRDAVTGGTIVLRFFNGDALAFCNALQELRRSGTTLTSVGVSYWIGTRIHFHDEYSLSSSRPAPSCYNVIDTSNLSDHLGDMNILAGTVPLLREDQFSALRTQTLLSTSSGRSLHRSFVERFCGDVSTLSLLLGVAPVSYIARYATHYTPQYSVKSIVPDSSPSEAEGDLIWKRTDLAFSPSDRRHPRLVVDPQELSRYLFGVYLKMFVHEMSMEGTGLPSPEHMGMTSGFFYARPSFVAILKVMKDKVETNWNVTMEQLFDLIAADKKLFTGLNFYQDLCSELHHQGVYSVETLSSYVSIESAHGIFRHWVDSIPPLVCLALKIPRANLDRVPDDIGTPVLQLELRSPAAHFHNSFSFLQLIFGTLSIDGDPKDPSFTITQDPLRWSGVSDLILTLWIPAWILCVSPKTTEVMFSFRSTPSNKFITKLQQNLGFLLIIFKTKLLDDRHVFFSRRNPSFSDTCPTSSTLSLKQAEVPSATYDDRPFFIKASLNPDSVSTLSIRTDVVDTNAREALLKGHGVTATQKTSCQVEFQFDGFCHSVAFPYPIDGAKIKLRIARKSHYIEVCAPISNPKVLDSLSFNYVPVPMLQVPWLWTMHYLSLSPLPVININGNLEWIRQHISLIFSERECRLRDLPAAQRDDSLLAVKDTFFTLIFASAGIDIPREHIVCLMDEDTNLPEIVIFLRHLRLDLTSHTVVVDCFVLPFTKGVDWAWEVLDRKSMLIIKTHSAEIRAWKQMLPAITECCRTWRHTNNCEYLTRGIPASLEISETPLCSCGLGHGASSYFKDSGLDKRLCNYVTAAAISPFFALSFLESMGRSQIRCAAQDCSKTEGLKRCARCRVISYCSAVCQKSDWKRHKAVCKKE</sequence>
<dbReference type="GO" id="GO:0005634">
    <property type="term" value="C:nucleus"/>
    <property type="evidence" value="ECO:0007669"/>
    <property type="project" value="TreeGrafter"/>
</dbReference>
<organism evidence="10 11">
    <name type="scientific">Armillaria gallica</name>
    <name type="common">Bulbous honey fungus</name>
    <name type="synonym">Armillaria bulbosa</name>
    <dbReference type="NCBI Taxonomy" id="47427"/>
    <lineage>
        <taxon>Eukaryota</taxon>
        <taxon>Fungi</taxon>
        <taxon>Dikarya</taxon>
        <taxon>Basidiomycota</taxon>
        <taxon>Agaricomycotina</taxon>
        <taxon>Agaricomycetes</taxon>
        <taxon>Agaricomycetidae</taxon>
        <taxon>Agaricales</taxon>
        <taxon>Marasmiineae</taxon>
        <taxon>Physalacriaceae</taxon>
        <taxon>Armillaria</taxon>
    </lineage>
</organism>
<evidence type="ECO:0000259" key="9">
    <source>
        <dbReference type="PROSITE" id="PS50865"/>
    </source>
</evidence>
<dbReference type="InterPro" id="IPR027974">
    <property type="entry name" value="DUF4470"/>
</dbReference>
<keyword evidence="11" id="KW-1185">Reference proteome</keyword>
<dbReference type="Gene3D" id="6.10.140.2220">
    <property type="match status" value="1"/>
</dbReference>
<evidence type="ECO:0000256" key="1">
    <source>
        <dbReference type="ARBA" id="ARBA00022723"/>
    </source>
</evidence>
<keyword evidence="6" id="KW-0804">Transcription</keyword>
<evidence type="ECO:0000313" key="11">
    <source>
        <dbReference type="Proteomes" id="UP000217790"/>
    </source>
</evidence>
<evidence type="ECO:0000256" key="8">
    <source>
        <dbReference type="PROSITE-ProRule" id="PRU00134"/>
    </source>
</evidence>
<keyword evidence="3" id="KW-0862">Zinc</keyword>
<reference evidence="11" key="1">
    <citation type="journal article" date="2017" name="Nat. Ecol. Evol.">
        <title>Genome expansion and lineage-specific genetic innovations in the forest pathogenic fungi Armillaria.</title>
        <authorList>
            <person name="Sipos G."/>
            <person name="Prasanna A.N."/>
            <person name="Walter M.C."/>
            <person name="O'Connor E."/>
            <person name="Balint B."/>
            <person name="Krizsan K."/>
            <person name="Kiss B."/>
            <person name="Hess J."/>
            <person name="Varga T."/>
            <person name="Slot J."/>
            <person name="Riley R."/>
            <person name="Boka B."/>
            <person name="Rigling D."/>
            <person name="Barry K."/>
            <person name="Lee J."/>
            <person name="Mihaltcheva S."/>
            <person name="LaButti K."/>
            <person name="Lipzen A."/>
            <person name="Waldron R."/>
            <person name="Moloney N.M."/>
            <person name="Sperisen C."/>
            <person name="Kredics L."/>
            <person name="Vagvoelgyi C."/>
            <person name="Patrignani A."/>
            <person name="Fitzpatrick D."/>
            <person name="Nagy I."/>
            <person name="Doyle S."/>
            <person name="Anderson J.B."/>
            <person name="Grigoriev I.V."/>
            <person name="Gueldener U."/>
            <person name="Muensterkoetter M."/>
            <person name="Nagy L.G."/>
        </authorList>
    </citation>
    <scope>NUCLEOTIDE SEQUENCE [LARGE SCALE GENOMIC DNA]</scope>
    <source>
        <strain evidence="11">Ar21-2</strain>
    </source>
</reference>
<dbReference type="GO" id="GO:0008270">
    <property type="term" value="F:zinc ion binding"/>
    <property type="evidence" value="ECO:0007669"/>
    <property type="project" value="UniProtKB-KW"/>
</dbReference>
<feature type="domain" description="MYND-type" evidence="9">
    <location>
        <begin position="1119"/>
        <end position="1156"/>
    </location>
</feature>
<gene>
    <name evidence="10" type="ORF">ARMGADRAFT_991784</name>
</gene>
<keyword evidence="4" id="KW-0805">Transcription regulation</keyword>
<dbReference type="Proteomes" id="UP000217790">
    <property type="component" value="Unassembled WGS sequence"/>
</dbReference>
<dbReference type="InterPro" id="IPR002893">
    <property type="entry name" value="Znf_MYND"/>
</dbReference>
<keyword evidence="1" id="KW-0479">Metal-binding</keyword>
<evidence type="ECO:0000256" key="2">
    <source>
        <dbReference type="ARBA" id="ARBA00022771"/>
    </source>
</evidence>
<dbReference type="Pfam" id="PF14737">
    <property type="entry name" value="DUF4470"/>
    <property type="match status" value="1"/>
</dbReference>
<protein>
    <recommendedName>
        <fullName evidence="9">MYND-type domain-containing protein</fullName>
    </recommendedName>
</protein>
<evidence type="ECO:0000256" key="6">
    <source>
        <dbReference type="ARBA" id="ARBA00023163"/>
    </source>
</evidence>
<dbReference type="OMA" id="RTWKHLP"/>
<dbReference type="STRING" id="47427.A0A2H3DIL6"/>
<dbReference type="OrthoDB" id="432970at2759"/>
<evidence type="ECO:0000256" key="4">
    <source>
        <dbReference type="ARBA" id="ARBA00023015"/>
    </source>
</evidence>
<keyword evidence="5" id="KW-0238">DNA-binding</keyword>
<dbReference type="SUPFAM" id="SSF144232">
    <property type="entry name" value="HIT/MYND zinc finger-like"/>
    <property type="match status" value="1"/>
</dbReference>
<dbReference type="PANTHER" id="PTHR10237">
    <property type="entry name" value="DEFORMED EPIDERMAL AUTOREGULATORY FACTOR 1 HOMOLOG SUPPRESSIN"/>
    <property type="match status" value="1"/>
</dbReference>
<dbReference type="GO" id="GO:0003677">
    <property type="term" value="F:DNA binding"/>
    <property type="evidence" value="ECO:0007669"/>
    <property type="project" value="UniProtKB-KW"/>
</dbReference>
<dbReference type="GO" id="GO:0000981">
    <property type="term" value="F:DNA-binding transcription factor activity, RNA polymerase II-specific"/>
    <property type="evidence" value="ECO:0007669"/>
    <property type="project" value="TreeGrafter"/>
</dbReference>
<keyword evidence="7" id="KW-0539">Nucleus</keyword>
<dbReference type="PANTHER" id="PTHR10237:SF1">
    <property type="entry name" value="DEFORMED EPIDERMAL AUTOREGULATORY FACTOR 1 HOMOLOG"/>
    <property type="match status" value="1"/>
</dbReference>
<name>A0A2H3DIL6_ARMGA</name>
<dbReference type="PROSITE" id="PS50865">
    <property type="entry name" value="ZF_MYND_2"/>
    <property type="match status" value="1"/>
</dbReference>
<evidence type="ECO:0000256" key="7">
    <source>
        <dbReference type="ARBA" id="ARBA00023242"/>
    </source>
</evidence>